<dbReference type="AlphaFoldDB" id="B8C238"/>
<dbReference type="RefSeq" id="XP_002290122.1">
    <property type="nucleotide sequence ID" value="XM_002290086.1"/>
</dbReference>
<dbReference type="EMBL" id="CM000642">
    <property type="protein sequence ID" value="EED91874.1"/>
    <property type="molecule type" value="Genomic_DNA"/>
</dbReference>
<dbReference type="eggNOG" id="ENOG502S883">
    <property type="taxonomic scope" value="Eukaryota"/>
</dbReference>
<sequence length="501" mass="55701">MMISTKLSLLFIGIASSINAQQVVDKSLPLDAVHVASSAVDLKNTSTMKQSSTGNAEFAVLAHSLLIGATSDAEESSFYDLSVITEHEYLIAILHFFSTNDNPTQTLNTNDTIQKTNLMNTINTLKENSNDIDWERIHSEYNTISQHLESKSTTQQSSSTYTPDQSHRNLRAAIDGDLFHGYEYSKGRCPRKGSIGVPCAPNNLDRICNKYSLVGSFQRCIDACAPALCCIHSANPRKNDVAPNCNRDEHCGGYNYCYIAWWKLHDTVGPASFLRLEQDDDFYDVKDDKYDANNIDDDFQGQLFYHHFNDIEPIIEEGSLNNGKLVSSEVFGNENYWYGDDRIPTTNKYLEQFSATNNNDMLEKSSTDESTSAASASTSLVDATTDDEVEKELTETQKLLQKVKQAGTAGAISYALWELAFWGVSLPVCVVGYKQLTGHWPDFSNSEDMQKVGAEAFAFVNFARLAVPLRIGLALSTTQWIDENVVQKFMKKGDDVESASV</sequence>
<reference evidence="3 4" key="2">
    <citation type="journal article" date="2008" name="Nature">
        <title>The Phaeodactylum genome reveals the evolutionary history of diatom genomes.</title>
        <authorList>
            <person name="Bowler C."/>
            <person name="Allen A.E."/>
            <person name="Badger J.H."/>
            <person name="Grimwood J."/>
            <person name="Jabbari K."/>
            <person name="Kuo A."/>
            <person name="Maheswari U."/>
            <person name="Martens C."/>
            <person name="Maumus F."/>
            <person name="Otillar R.P."/>
            <person name="Rayko E."/>
            <person name="Salamov A."/>
            <person name="Vandepoele K."/>
            <person name="Beszteri B."/>
            <person name="Gruber A."/>
            <person name="Heijde M."/>
            <person name="Katinka M."/>
            <person name="Mock T."/>
            <person name="Valentin K."/>
            <person name="Verret F."/>
            <person name="Berges J.A."/>
            <person name="Brownlee C."/>
            <person name="Cadoret J.P."/>
            <person name="Chiovitti A."/>
            <person name="Choi C.J."/>
            <person name="Coesel S."/>
            <person name="De Martino A."/>
            <person name="Detter J.C."/>
            <person name="Durkin C."/>
            <person name="Falciatore A."/>
            <person name="Fournet J."/>
            <person name="Haruta M."/>
            <person name="Huysman M.J."/>
            <person name="Jenkins B.D."/>
            <person name="Jiroutova K."/>
            <person name="Jorgensen R.E."/>
            <person name="Joubert Y."/>
            <person name="Kaplan A."/>
            <person name="Kroger N."/>
            <person name="Kroth P.G."/>
            <person name="La Roche J."/>
            <person name="Lindquist E."/>
            <person name="Lommer M."/>
            <person name="Martin-Jezequel V."/>
            <person name="Lopez P.J."/>
            <person name="Lucas S."/>
            <person name="Mangogna M."/>
            <person name="McGinnis K."/>
            <person name="Medlin L.K."/>
            <person name="Montsant A."/>
            <person name="Oudot-Le Secq M.P."/>
            <person name="Napoli C."/>
            <person name="Obornik M."/>
            <person name="Parker M.S."/>
            <person name="Petit J.L."/>
            <person name="Porcel B.M."/>
            <person name="Poulsen N."/>
            <person name="Robison M."/>
            <person name="Rychlewski L."/>
            <person name="Rynearson T.A."/>
            <person name="Schmutz J."/>
            <person name="Shapiro H."/>
            <person name="Siaut M."/>
            <person name="Stanley M."/>
            <person name="Sussman M.R."/>
            <person name="Taylor A.R."/>
            <person name="Vardi A."/>
            <person name="von Dassow P."/>
            <person name="Vyverman W."/>
            <person name="Willis A."/>
            <person name="Wyrwicz L.S."/>
            <person name="Rokhsar D.S."/>
            <person name="Weissenbach J."/>
            <person name="Armbrust E.V."/>
            <person name="Green B.R."/>
            <person name="Van de Peer Y."/>
            <person name="Grigoriev I.V."/>
        </authorList>
    </citation>
    <scope>NUCLEOTIDE SEQUENCE [LARGE SCALE GENOMIC DNA]</scope>
    <source>
        <strain evidence="3 4">CCMP1335</strain>
    </source>
</reference>
<dbReference type="KEGG" id="tps:THAPSDRAFT_22608"/>
<dbReference type="GeneID" id="7451760"/>
<keyword evidence="4" id="KW-1185">Reference proteome</keyword>
<protein>
    <submittedName>
        <fullName evidence="3">Uncharacterized protein</fullName>
    </submittedName>
</protein>
<feature type="signal peptide" evidence="2">
    <location>
        <begin position="1"/>
        <end position="20"/>
    </location>
</feature>
<organism evidence="3 4">
    <name type="scientific">Thalassiosira pseudonana</name>
    <name type="common">Marine diatom</name>
    <name type="synonym">Cyclotella nana</name>
    <dbReference type="NCBI Taxonomy" id="35128"/>
    <lineage>
        <taxon>Eukaryota</taxon>
        <taxon>Sar</taxon>
        <taxon>Stramenopiles</taxon>
        <taxon>Ochrophyta</taxon>
        <taxon>Bacillariophyta</taxon>
        <taxon>Coscinodiscophyceae</taxon>
        <taxon>Thalassiosirophycidae</taxon>
        <taxon>Thalassiosirales</taxon>
        <taxon>Thalassiosiraceae</taxon>
        <taxon>Thalassiosira</taxon>
    </lineage>
</organism>
<keyword evidence="2" id="KW-0732">Signal</keyword>
<dbReference type="Proteomes" id="UP000001449">
    <property type="component" value="Chromosome 5"/>
</dbReference>
<reference evidence="3 4" key="1">
    <citation type="journal article" date="2004" name="Science">
        <title>The genome of the diatom Thalassiosira pseudonana: ecology, evolution, and metabolism.</title>
        <authorList>
            <person name="Armbrust E.V."/>
            <person name="Berges J.A."/>
            <person name="Bowler C."/>
            <person name="Green B.R."/>
            <person name="Martinez D."/>
            <person name="Putnam N.H."/>
            <person name="Zhou S."/>
            <person name="Allen A.E."/>
            <person name="Apt K.E."/>
            <person name="Bechner M."/>
            <person name="Brzezinski M.A."/>
            <person name="Chaal B.K."/>
            <person name="Chiovitti A."/>
            <person name="Davis A.K."/>
            <person name="Demarest M.S."/>
            <person name="Detter J.C."/>
            <person name="Glavina T."/>
            <person name="Goodstein D."/>
            <person name="Hadi M.Z."/>
            <person name="Hellsten U."/>
            <person name="Hildebrand M."/>
            <person name="Jenkins B.D."/>
            <person name="Jurka J."/>
            <person name="Kapitonov V.V."/>
            <person name="Kroger N."/>
            <person name="Lau W.W."/>
            <person name="Lane T.W."/>
            <person name="Larimer F.W."/>
            <person name="Lippmeier J.C."/>
            <person name="Lucas S."/>
            <person name="Medina M."/>
            <person name="Montsant A."/>
            <person name="Obornik M."/>
            <person name="Parker M.S."/>
            <person name="Palenik B."/>
            <person name="Pazour G.J."/>
            <person name="Richardson P.M."/>
            <person name="Rynearson T.A."/>
            <person name="Saito M.A."/>
            <person name="Schwartz D.C."/>
            <person name="Thamatrakoln K."/>
            <person name="Valentin K."/>
            <person name="Vardi A."/>
            <person name="Wilkerson F.P."/>
            <person name="Rokhsar D.S."/>
        </authorList>
    </citation>
    <scope>NUCLEOTIDE SEQUENCE [LARGE SCALE GENOMIC DNA]</scope>
    <source>
        <strain evidence="3 4">CCMP1335</strain>
    </source>
</reference>
<feature type="compositionally biased region" description="Low complexity" evidence="1">
    <location>
        <begin position="368"/>
        <end position="383"/>
    </location>
</feature>
<evidence type="ECO:0000256" key="2">
    <source>
        <dbReference type="SAM" id="SignalP"/>
    </source>
</evidence>
<dbReference type="InParanoid" id="B8C238"/>
<name>B8C238_THAPS</name>
<evidence type="ECO:0000313" key="4">
    <source>
        <dbReference type="Proteomes" id="UP000001449"/>
    </source>
</evidence>
<proteinExistence type="predicted"/>
<feature type="region of interest" description="Disordered" evidence="1">
    <location>
        <begin position="360"/>
        <end position="386"/>
    </location>
</feature>
<dbReference type="PaxDb" id="35128-Thaps22608"/>
<evidence type="ECO:0000256" key="1">
    <source>
        <dbReference type="SAM" id="MobiDB-lite"/>
    </source>
</evidence>
<dbReference type="HOGENOM" id="CLU_544592_0_0_1"/>
<evidence type="ECO:0000313" key="3">
    <source>
        <dbReference type="EMBL" id="EED91874.1"/>
    </source>
</evidence>
<accession>B8C238</accession>
<feature type="chain" id="PRO_5002869319" evidence="2">
    <location>
        <begin position="21"/>
        <end position="501"/>
    </location>
</feature>
<gene>
    <name evidence="3" type="ORF">THAPSDRAFT_22608</name>
</gene>